<keyword evidence="4" id="KW-0564">Palmitate</keyword>
<dbReference type="FunFam" id="1.20.5.110:FF:000020">
    <property type="entry name" value="synaptobrevin homolog YKT6"/>
    <property type="match status" value="1"/>
</dbReference>
<accession>A0AAV1I4P9</accession>
<dbReference type="GO" id="GO:0006888">
    <property type="term" value="P:endoplasmic reticulum to Golgi vesicle-mediated transport"/>
    <property type="evidence" value="ECO:0007669"/>
    <property type="project" value="TreeGrafter"/>
</dbReference>
<dbReference type="Pfam" id="PF13774">
    <property type="entry name" value="Longin"/>
    <property type="match status" value="1"/>
</dbReference>
<comment type="caution">
    <text evidence="12">The sequence shown here is derived from an EMBL/GenBank/DDBJ whole genome shotgun (WGS) entry which is preliminary data.</text>
</comment>
<keyword evidence="5" id="KW-0449">Lipoprotein</keyword>
<evidence type="ECO:0000313" key="12">
    <source>
        <dbReference type="EMBL" id="CAK0780935.1"/>
    </source>
</evidence>
<proteinExistence type="inferred from homology"/>
<dbReference type="InterPro" id="IPR042855">
    <property type="entry name" value="V_SNARE_CC"/>
</dbReference>
<keyword evidence="3" id="KW-0472">Membrane</keyword>
<dbReference type="GO" id="GO:0031201">
    <property type="term" value="C:SNARE complex"/>
    <property type="evidence" value="ECO:0007669"/>
    <property type="project" value="UniProtKB-ARBA"/>
</dbReference>
<organism evidence="12 13">
    <name type="scientific">Coccomyxa viridis</name>
    <dbReference type="NCBI Taxonomy" id="1274662"/>
    <lineage>
        <taxon>Eukaryota</taxon>
        <taxon>Viridiplantae</taxon>
        <taxon>Chlorophyta</taxon>
        <taxon>core chlorophytes</taxon>
        <taxon>Trebouxiophyceae</taxon>
        <taxon>Trebouxiophyceae incertae sedis</taxon>
        <taxon>Coccomyxaceae</taxon>
        <taxon>Coccomyxa</taxon>
    </lineage>
</organism>
<dbReference type="Proteomes" id="UP001314263">
    <property type="component" value="Unassembled WGS sequence"/>
</dbReference>
<dbReference type="GO" id="GO:0005794">
    <property type="term" value="C:Golgi apparatus"/>
    <property type="evidence" value="ECO:0007669"/>
    <property type="project" value="TreeGrafter"/>
</dbReference>
<protein>
    <submittedName>
        <fullName evidence="12">Uncharacterized protein</fullName>
    </submittedName>
</protein>
<name>A0AAV1I4P9_9CHLO</name>
<dbReference type="CDD" id="cd14824">
    <property type="entry name" value="Longin"/>
    <property type="match status" value="1"/>
</dbReference>
<sequence length="198" mass="22212">MKLTAIALLKWNGDKEPVLFGVGTDLSSFGFFQRGSVKEMLTFVARTVAKRTLVGQRQTVQNEEYYCHAYNRDGMVGIAFADKDYPARAAFGIVIKVLDEFSDQSRDSWRTATADSADAAPLLEAAVQKYQDPAQADKVTKIQRDLDETKVILHKTIESMLERGEKLDSLVDKSSDLSMASQMFYKQARKTNSCCKMM</sequence>
<dbReference type="InterPro" id="IPR010908">
    <property type="entry name" value="Longin_dom"/>
</dbReference>
<evidence type="ECO:0000256" key="9">
    <source>
        <dbReference type="PROSITE-ProRule" id="PRU00290"/>
    </source>
</evidence>
<dbReference type="PROSITE" id="PS50859">
    <property type="entry name" value="LONGIN"/>
    <property type="match status" value="1"/>
</dbReference>
<evidence type="ECO:0000256" key="1">
    <source>
        <dbReference type="ARBA" id="ARBA00008025"/>
    </source>
</evidence>
<comment type="subunit">
    <text evidence="8">Interacts with SYP41. Core constituent of the SNARE complex required for membrane fusion at the trans-Golgi network.</text>
</comment>
<evidence type="ECO:0000256" key="2">
    <source>
        <dbReference type="ARBA" id="ARBA00022481"/>
    </source>
</evidence>
<dbReference type="SUPFAM" id="SSF64356">
    <property type="entry name" value="SNARE-like"/>
    <property type="match status" value="1"/>
</dbReference>
<dbReference type="PANTHER" id="PTHR45806">
    <property type="entry name" value="SYNAPTOBREVIN HOMOLOG YKT6"/>
    <property type="match status" value="1"/>
</dbReference>
<reference evidence="12 13" key="1">
    <citation type="submission" date="2023-10" db="EMBL/GenBank/DDBJ databases">
        <authorList>
            <person name="Maclean D."/>
            <person name="Macfadyen A."/>
        </authorList>
    </citation>
    <scope>NUCLEOTIDE SEQUENCE [LARGE SCALE GENOMIC DNA]</scope>
</reference>
<dbReference type="PROSITE" id="PS50892">
    <property type="entry name" value="V_SNARE"/>
    <property type="match status" value="1"/>
</dbReference>
<dbReference type="EMBL" id="CAUYUE010000006">
    <property type="protein sequence ID" value="CAK0780935.1"/>
    <property type="molecule type" value="Genomic_DNA"/>
</dbReference>
<dbReference type="CDD" id="cd15867">
    <property type="entry name" value="R-SNARE_YKT6"/>
    <property type="match status" value="1"/>
</dbReference>
<comment type="similarity">
    <text evidence="1">Belongs to the synaptobrevin family.</text>
</comment>
<evidence type="ECO:0000259" key="11">
    <source>
        <dbReference type="PROSITE" id="PS50892"/>
    </source>
</evidence>
<evidence type="ECO:0000256" key="5">
    <source>
        <dbReference type="ARBA" id="ARBA00023288"/>
    </source>
</evidence>
<keyword evidence="2" id="KW-0488">Methylation</keyword>
<evidence type="ECO:0000259" key="10">
    <source>
        <dbReference type="PROSITE" id="PS50859"/>
    </source>
</evidence>
<evidence type="ECO:0000313" key="13">
    <source>
        <dbReference type="Proteomes" id="UP001314263"/>
    </source>
</evidence>
<dbReference type="GO" id="GO:0005484">
    <property type="term" value="F:SNAP receptor activity"/>
    <property type="evidence" value="ECO:0007669"/>
    <property type="project" value="TreeGrafter"/>
</dbReference>
<comment type="subcellular location">
    <subcellularLocation>
        <location evidence="7">Endomembrane system</location>
        <topology evidence="7">Lipid-anchor</topology>
        <orientation evidence="7">Cytoplasmic side</orientation>
    </subcellularLocation>
</comment>
<dbReference type="PANTHER" id="PTHR45806:SF1">
    <property type="entry name" value="SYNAPTOBREVIN HOMOLOG YKT6"/>
    <property type="match status" value="1"/>
</dbReference>
<feature type="domain" description="Longin" evidence="10">
    <location>
        <begin position="7"/>
        <end position="101"/>
    </location>
</feature>
<gene>
    <name evidence="12" type="ORF">CVIRNUC_005227</name>
</gene>
<keyword evidence="13" id="KW-1185">Reference proteome</keyword>
<evidence type="ECO:0000256" key="4">
    <source>
        <dbReference type="ARBA" id="ARBA00023139"/>
    </source>
</evidence>
<dbReference type="AlphaFoldDB" id="A0AAV1I4P9"/>
<dbReference type="Pfam" id="PF00957">
    <property type="entry name" value="Synaptobrevin"/>
    <property type="match status" value="1"/>
</dbReference>
<dbReference type="InterPro" id="IPR045848">
    <property type="entry name" value="R-SNARE_YKT6"/>
</dbReference>
<keyword evidence="9" id="KW-0175">Coiled coil</keyword>
<dbReference type="InterPro" id="IPR011012">
    <property type="entry name" value="Longin-like_dom_sf"/>
</dbReference>
<keyword evidence="6" id="KW-0636">Prenylation</keyword>
<evidence type="ECO:0000256" key="3">
    <source>
        <dbReference type="ARBA" id="ARBA00023136"/>
    </source>
</evidence>
<feature type="domain" description="V-SNARE coiled-coil homology" evidence="11">
    <location>
        <begin position="138"/>
        <end position="198"/>
    </location>
</feature>
<evidence type="ECO:0000256" key="6">
    <source>
        <dbReference type="ARBA" id="ARBA00023289"/>
    </source>
</evidence>
<evidence type="ECO:0000256" key="7">
    <source>
        <dbReference type="ARBA" id="ARBA00046278"/>
    </source>
</evidence>
<dbReference type="Gene3D" id="1.20.5.110">
    <property type="match status" value="1"/>
</dbReference>
<dbReference type="SUPFAM" id="SSF58038">
    <property type="entry name" value="SNARE fusion complex"/>
    <property type="match status" value="1"/>
</dbReference>
<dbReference type="SMART" id="SM01270">
    <property type="entry name" value="Longin"/>
    <property type="match status" value="1"/>
</dbReference>
<dbReference type="Gene3D" id="3.30.450.50">
    <property type="entry name" value="Longin domain"/>
    <property type="match status" value="1"/>
</dbReference>
<evidence type="ECO:0000256" key="8">
    <source>
        <dbReference type="ARBA" id="ARBA00062817"/>
    </source>
</evidence>